<name>A0A5C0AVU9_9BURK</name>
<dbReference type="KEGG" id="pacr:FXN63_08270"/>
<dbReference type="InterPro" id="IPR041916">
    <property type="entry name" value="Anti_sigma_zinc_sf"/>
</dbReference>
<dbReference type="Proteomes" id="UP000325161">
    <property type="component" value="Chromosome"/>
</dbReference>
<evidence type="ECO:0000313" key="2">
    <source>
        <dbReference type="Proteomes" id="UP000325161"/>
    </source>
</evidence>
<sequence length="288" mass="31281">MAPSHLKPVANDGERAVTEAELHAFVDGQLPPEQRDAIEDFLATHPAVRKQVEDWRAQNRAMKRLLDPVMDEPVPPRLAQAAVAPSWPWRGIAAGFALVLVSAGSAWWARGVVDGDAVRLATARATVIASASPSPVRTSQAESLPGFAQRAAVAHAVYSSEVRRPVEVGADQEQALVTWLTRRMDATVPVRPPDLRGLGYSLIGGRLLPGEKKPVAQFMFGAEGGQRLTLYVSREDAGSETSFRFGQDGAVNVFYWVDKDFGYAISAGADREELLRVSQAVYDQLSPR</sequence>
<protein>
    <submittedName>
        <fullName evidence="1">Anti-sigma factor</fullName>
    </submittedName>
</protein>
<dbReference type="RefSeq" id="WP_148814229.1">
    <property type="nucleotide sequence ID" value="NZ_CP043046.1"/>
</dbReference>
<dbReference type="Gene3D" id="1.10.10.1320">
    <property type="entry name" value="Anti-sigma factor, zinc-finger domain"/>
    <property type="match status" value="1"/>
</dbReference>
<dbReference type="AlphaFoldDB" id="A0A5C0AVU9"/>
<organism evidence="1 2">
    <name type="scientific">Pigmentiphaga aceris</name>
    <dbReference type="NCBI Taxonomy" id="1940612"/>
    <lineage>
        <taxon>Bacteria</taxon>
        <taxon>Pseudomonadati</taxon>
        <taxon>Pseudomonadota</taxon>
        <taxon>Betaproteobacteria</taxon>
        <taxon>Burkholderiales</taxon>
        <taxon>Alcaligenaceae</taxon>
        <taxon>Pigmentiphaga</taxon>
    </lineage>
</organism>
<dbReference type="EMBL" id="CP043046">
    <property type="protein sequence ID" value="QEI05846.1"/>
    <property type="molecule type" value="Genomic_DNA"/>
</dbReference>
<gene>
    <name evidence="1" type="ORF">FXN63_08270</name>
</gene>
<dbReference type="OrthoDB" id="9152892at2"/>
<accession>A0A5C0AVU9</accession>
<reference evidence="1 2" key="1">
    <citation type="submission" date="2019-08" db="EMBL/GenBank/DDBJ databases">
        <title>Amphibian skin-associated Pigmentiphaga: genome sequence and occurrence across geography and hosts.</title>
        <authorList>
            <person name="Bletz M.C."/>
            <person name="Bunk B."/>
            <person name="Sproeer C."/>
            <person name="Biwer P."/>
            <person name="Reiter S."/>
            <person name="Rabemananjara F.C.E."/>
            <person name="Schulz S."/>
            <person name="Overmann J."/>
            <person name="Vences M."/>
        </authorList>
    </citation>
    <scope>NUCLEOTIDE SEQUENCE [LARGE SCALE GENOMIC DNA]</scope>
    <source>
        <strain evidence="1 2">Mada1488</strain>
    </source>
</reference>
<proteinExistence type="predicted"/>
<evidence type="ECO:0000313" key="1">
    <source>
        <dbReference type="EMBL" id="QEI05846.1"/>
    </source>
</evidence>
<keyword evidence="2" id="KW-1185">Reference proteome</keyword>